<dbReference type="EMBL" id="NCUE01000014">
    <property type="protein sequence ID" value="ORO45028.1"/>
    <property type="molecule type" value="Genomic_DNA"/>
</dbReference>
<reference evidence="3 4" key="1">
    <citation type="journal article" date="2016" name="Eur. J. Clin. Microbiol. Infect. Dis.">
        <title>Whole genome sequencing as a tool for phylogenetic analysis of clinical strains of Mitis group streptococci.</title>
        <authorList>
            <person name="Rasmussen L.H."/>
            <person name="Dargis R."/>
            <person name="Hojholt K."/>
            <person name="Christensen J.J."/>
            <person name="Skovgaard O."/>
            <person name="Justesen U.S."/>
            <person name="Rosenvinge F.S."/>
            <person name="Moser C."/>
            <person name="Lukjancenko O."/>
            <person name="Rasmussen S."/>
            <person name="Nielsen X.C."/>
        </authorList>
    </citation>
    <scope>NUCLEOTIDE SEQUENCE [LARGE SCALE GENOMIC DNA]</scope>
    <source>
        <strain evidence="3 4">B_003802_10</strain>
    </source>
</reference>
<dbReference type="InterPro" id="IPR010982">
    <property type="entry name" value="Lambda_DNA-bd_dom_sf"/>
</dbReference>
<evidence type="ECO:0000313" key="4">
    <source>
        <dbReference type="Proteomes" id="UP000193958"/>
    </source>
</evidence>
<dbReference type="Proteomes" id="UP000193958">
    <property type="component" value="Unassembled WGS sequence"/>
</dbReference>
<dbReference type="InterPro" id="IPR001387">
    <property type="entry name" value="Cro/C1-type_HTH"/>
</dbReference>
<dbReference type="CDD" id="cd00093">
    <property type="entry name" value="HTH_XRE"/>
    <property type="match status" value="1"/>
</dbReference>
<dbReference type="GO" id="GO:0003677">
    <property type="term" value="F:DNA binding"/>
    <property type="evidence" value="ECO:0007669"/>
    <property type="project" value="UniProtKB-KW"/>
</dbReference>
<name>A0A1X1GDR7_STROR</name>
<dbReference type="RefSeq" id="WP_084919922.1">
    <property type="nucleotide sequence ID" value="NZ_NCUE01000014.1"/>
</dbReference>
<keyword evidence="1" id="KW-0238">DNA-binding</keyword>
<dbReference type="PANTHER" id="PTHR46558">
    <property type="entry name" value="TRACRIPTIONAL REGULATORY PROTEIN-RELATED-RELATED"/>
    <property type="match status" value="1"/>
</dbReference>
<dbReference type="SMART" id="SM00530">
    <property type="entry name" value="HTH_XRE"/>
    <property type="match status" value="1"/>
</dbReference>
<protein>
    <recommendedName>
        <fullName evidence="2">HTH cro/C1-type domain-containing protein</fullName>
    </recommendedName>
</protein>
<accession>A0A1X1GDR7</accession>
<gene>
    <name evidence="3" type="ORF">B7727_01020</name>
</gene>
<dbReference type="AlphaFoldDB" id="A0A1X1GDR7"/>
<sequence length="151" mass="17642">MSDFGTTIRRLRKQKKLTQKELSDMLGIKQTTYSDWESGKTEPKINVLIRFAELYHTTTDKLLGVDFFRTEGTINSFADSNLTNLLNFSIEQMYSLKKSILIDLLRNGVEKTKELKDSLIEKYKLEKNDVDILNKIFEEVQAKYEYVENSL</sequence>
<dbReference type="PROSITE" id="PS50943">
    <property type="entry name" value="HTH_CROC1"/>
    <property type="match status" value="1"/>
</dbReference>
<feature type="domain" description="HTH cro/C1-type" evidence="2">
    <location>
        <begin position="8"/>
        <end position="62"/>
    </location>
</feature>
<evidence type="ECO:0000259" key="2">
    <source>
        <dbReference type="PROSITE" id="PS50943"/>
    </source>
</evidence>
<dbReference type="Pfam" id="PF01381">
    <property type="entry name" value="HTH_3"/>
    <property type="match status" value="1"/>
</dbReference>
<evidence type="ECO:0000313" key="3">
    <source>
        <dbReference type="EMBL" id="ORO45028.1"/>
    </source>
</evidence>
<dbReference type="PANTHER" id="PTHR46558:SF11">
    <property type="entry name" value="HTH-TYPE TRANSCRIPTIONAL REGULATOR XRE"/>
    <property type="match status" value="1"/>
</dbReference>
<proteinExistence type="predicted"/>
<dbReference type="SUPFAM" id="SSF47413">
    <property type="entry name" value="lambda repressor-like DNA-binding domains"/>
    <property type="match status" value="1"/>
</dbReference>
<organism evidence="3 4">
    <name type="scientific">Streptococcus oralis subsp. tigurinus</name>
    <dbReference type="NCBI Taxonomy" id="1077464"/>
    <lineage>
        <taxon>Bacteria</taxon>
        <taxon>Bacillati</taxon>
        <taxon>Bacillota</taxon>
        <taxon>Bacilli</taxon>
        <taxon>Lactobacillales</taxon>
        <taxon>Streptococcaceae</taxon>
        <taxon>Streptococcus</taxon>
    </lineage>
</organism>
<dbReference type="Gene3D" id="1.10.260.40">
    <property type="entry name" value="lambda repressor-like DNA-binding domains"/>
    <property type="match status" value="1"/>
</dbReference>
<comment type="caution">
    <text evidence="3">The sequence shown here is derived from an EMBL/GenBank/DDBJ whole genome shotgun (WGS) entry which is preliminary data.</text>
</comment>
<evidence type="ECO:0000256" key="1">
    <source>
        <dbReference type="ARBA" id="ARBA00023125"/>
    </source>
</evidence>